<evidence type="ECO:0000256" key="1">
    <source>
        <dbReference type="SAM" id="MobiDB-lite"/>
    </source>
</evidence>
<protein>
    <submittedName>
        <fullName evidence="2">Uncharacterized protein</fullName>
    </submittedName>
</protein>
<organism evidence="2 3">
    <name type="scientific">Effrenium voratum</name>
    <dbReference type="NCBI Taxonomy" id="2562239"/>
    <lineage>
        <taxon>Eukaryota</taxon>
        <taxon>Sar</taxon>
        <taxon>Alveolata</taxon>
        <taxon>Dinophyceae</taxon>
        <taxon>Suessiales</taxon>
        <taxon>Symbiodiniaceae</taxon>
        <taxon>Effrenium</taxon>
    </lineage>
</organism>
<feature type="region of interest" description="Disordered" evidence="1">
    <location>
        <begin position="24"/>
        <end position="76"/>
    </location>
</feature>
<evidence type="ECO:0000313" key="3">
    <source>
        <dbReference type="Proteomes" id="UP001178507"/>
    </source>
</evidence>
<keyword evidence="3" id="KW-1185">Reference proteome</keyword>
<dbReference type="AlphaFoldDB" id="A0AA36IZD2"/>
<accession>A0AA36IZD2</accession>
<sequence length="270" mass="29988">MNMASRGPCASAPPGAFGGPMASMPQGGYAMASMPPGGGRPPQGPQSMSMQSLAVPNTSARTQSQPPASQNSGEQLQLARQELTECLDVALEKRRDLIRQMDTLHNRTSMPGNQGLVSAYDQPESQATRHHLDEIDWRVARVMYCLDPKYNTVVDPARAYEIQQKKLDDGQAIQKQLCSESIVEWEDRLRPVGLTLPLQERVAGARVPFYEANPSYSEETDVWGRTLGLRTLQEALHGDVSQPMPRPVMFPEEYQNFKQGRYVRDDCPIS</sequence>
<gene>
    <name evidence="2" type="ORF">EVOR1521_LOCUS20541</name>
</gene>
<name>A0AA36IZD2_9DINO</name>
<reference evidence="2" key="1">
    <citation type="submission" date="2023-08" db="EMBL/GenBank/DDBJ databases">
        <authorList>
            <person name="Chen Y."/>
            <person name="Shah S."/>
            <person name="Dougan E. K."/>
            <person name="Thang M."/>
            <person name="Chan C."/>
        </authorList>
    </citation>
    <scope>NUCLEOTIDE SEQUENCE</scope>
</reference>
<evidence type="ECO:0000313" key="2">
    <source>
        <dbReference type="EMBL" id="CAJ1396284.1"/>
    </source>
</evidence>
<dbReference type="EMBL" id="CAUJNA010003225">
    <property type="protein sequence ID" value="CAJ1396284.1"/>
    <property type="molecule type" value="Genomic_DNA"/>
</dbReference>
<proteinExistence type="predicted"/>
<dbReference type="Proteomes" id="UP001178507">
    <property type="component" value="Unassembled WGS sequence"/>
</dbReference>
<comment type="caution">
    <text evidence="2">The sequence shown here is derived from an EMBL/GenBank/DDBJ whole genome shotgun (WGS) entry which is preliminary data.</text>
</comment>
<feature type="compositionally biased region" description="Polar residues" evidence="1">
    <location>
        <begin position="47"/>
        <end position="75"/>
    </location>
</feature>